<reference evidence="1 2" key="2">
    <citation type="journal article" date="2010" name="Proc. Natl. Acad. Sci. U.S.A.">
        <title>Enigmatic, ultrasmall, uncultivated Archaea.</title>
        <authorList>
            <person name="Baker B.J."/>
            <person name="Comolli L.R."/>
            <person name="Dick G.J."/>
            <person name="Hauser L.J."/>
            <person name="Hyatt D."/>
            <person name="Dill B.D."/>
            <person name="Land M.L."/>
            <person name="Verberkmoes N.C."/>
            <person name="Hettich R.L."/>
            <person name="Banfield J.F."/>
        </authorList>
    </citation>
    <scope>NUCLEOTIDE SEQUENCE [LARGE SCALE GENOMIC DNA]</scope>
    <source>
        <strain evidence="1">ARMAN-2</strain>
    </source>
</reference>
<dbReference type="PANTHER" id="PTHR37953:SF1">
    <property type="entry name" value="UPF0127 PROTEIN MJ1496"/>
    <property type="match status" value="1"/>
</dbReference>
<gene>
    <name evidence="1" type="ORF">UNLARM2_0751</name>
</gene>
<dbReference type="InterPro" id="IPR038695">
    <property type="entry name" value="Saro_0823-like_sf"/>
</dbReference>
<dbReference type="Gene3D" id="2.60.120.1140">
    <property type="entry name" value="Protein of unknown function DUF192"/>
    <property type="match status" value="1"/>
</dbReference>
<dbReference type="AlphaFoldDB" id="C7DI59"/>
<reference evidence="1 2" key="1">
    <citation type="journal article" date="2009" name="Genome Biol.">
        <title>Community-wide analysis of microbial genome sequence signatures.</title>
        <authorList>
            <person name="Dick G.J."/>
            <person name="Andersson A.F."/>
            <person name="Baker B.J."/>
            <person name="Simmons S.L."/>
            <person name="Thomas B.C."/>
            <person name="Yelton A.P."/>
            <person name="Banfield J.F."/>
        </authorList>
    </citation>
    <scope>NUCLEOTIDE SEQUENCE [LARGE SCALE GENOMIC DNA]</scope>
    <source>
        <strain evidence="1">ARMAN-2</strain>
    </source>
</reference>
<evidence type="ECO:0000313" key="1">
    <source>
        <dbReference type="EMBL" id="EET89633.1"/>
    </source>
</evidence>
<sequence length="132" mass="15689">MLFEAIQKRLRYRKANVALGRLRLDALVADSFLKRMIGLMFRDRLSSRECMLFIFGRPGRYGIWMKNMRFSIDVVWIDDEFNVVDYAQNLKPCSKIICKTYYPETESKYIIEAEAGFVKNSNLRKRMKIKID</sequence>
<name>C7DI59_MICA2</name>
<dbReference type="Pfam" id="PF02643">
    <property type="entry name" value="DUF192"/>
    <property type="match status" value="1"/>
</dbReference>
<keyword evidence="2" id="KW-1185">Reference proteome</keyword>
<dbReference type="EMBL" id="GG697241">
    <property type="protein sequence ID" value="EET89633.1"/>
    <property type="molecule type" value="Genomic_DNA"/>
</dbReference>
<accession>C7DI59</accession>
<dbReference type="InterPro" id="IPR003795">
    <property type="entry name" value="DUF192"/>
</dbReference>
<dbReference type="Proteomes" id="UP000332487">
    <property type="component" value="Unassembled WGS sequence"/>
</dbReference>
<organism evidence="1 2">
    <name type="scientific">Candidatus Micrarchaeum acidiphilum ARMAN-2</name>
    <dbReference type="NCBI Taxonomy" id="425595"/>
    <lineage>
        <taxon>Archaea</taxon>
        <taxon>Candidatus Micrarchaeota</taxon>
        <taxon>Candidatus Micrarchaeia</taxon>
        <taxon>Candidatus Micrarchaeales</taxon>
        <taxon>Candidatus Micrarchaeaceae</taxon>
        <taxon>Candidatus Micrarchaeum</taxon>
    </lineage>
</organism>
<evidence type="ECO:0000313" key="2">
    <source>
        <dbReference type="Proteomes" id="UP000332487"/>
    </source>
</evidence>
<proteinExistence type="predicted"/>
<evidence type="ECO:0008006" key="3">
    <source>
        <dbReference type="Google" id="ProtNLM"/>
    </source>
</evidence>
<dbReference type="PANTHER" id="PTHR37953">
    <property type="entry name" value="UPF0127 PROTEIN MJ1496"/>
    <property type="match status" value="1"/>
</dbReference>
<protein>
    <recommendedName>
        <fullName evidence="3">DUF192 domain-containing protein</fullName>
    </recommendedName>
</protein>